<accession>A0ABQ1WDI1</accession>
<keyword evidence="2" id="KW-1185">Reference proteome</keyword>
<dbReference type="Proteomes" id="UP000634043">
    <property type="component" value="Unassembled WGS sequence"/>
</dbReference>
<evidence type="ECO:0000313" key="1">
    <source>
        <dbReference type="EMBL" id="GGG26465.1"/>
    </source>
</evidence>
<dbReference type="EMBL" id="BMFP01000007">
    <property type="protein sequence ID" value="GGG26465.1"/>
    <property type="molecule type" value="Genomic_DNA"/>
</dbReference>
<comment type="caution">
    <text evidence="1">The sequence shown here is derived from an EMBL/GenBank/DDBJ whole genome shotgun (WGS) entry which is preliminary data.</text>
</comment>
<protein>
    <recommendedName>
        <fullName evidence="3">Muconolactone isomerase domain-containing protein</fullName>
    </recommendedName>
</protein>
<name>A0ABQ1WDI1_9BACT</name>
<dbReference type="RefSeq" id="WP_229733995.1">
    <property type="nucleotide sequence ID" value="NZ_BMFP01000007.1"/>
</dbReference>
<sequence>MHYPKQPLFMLEYSMFERLPYRSQREALKKEGTLIARRQVNGYTILLYILGHTFVEVWTGTEAEVVTTFKKTANAMAVLEPYVDAMESVDWWGENEI</sequence>
<evidence type="ECO:0000313" key="2">
    <source>
        <dbReference type="Proteomes" id="UP000634043"/>
    </source>
</evidence>
<reference evidence="2" key="1">
    <citation type="journal article" date="2019" name="Int. J. Syst. Evol. Microbiol.">
        <title>The Global Catalogue of Microorganisms (GCM) 10K type strain sequencing project: providing services to taxonomists for standard genome sequencing and annotation.</title>
        <authorList>
            <consortium name="The Broad Institute Genomics Platform"/>
            <consortium name="The Broad Institute Genome Sequencing Center for Infectious Disease"/>
            <person name="Wu L."/>
            <person name="Ma J."/>
        </authorList>
    </citation>
    <scope>NUCLEOTIDE SEQUENCE [LARGE SCALE GENOMIC DNA]</scope>
    <source>
        <strain evidence="2">CGMCC 1.12749</strain>
    </source>
</reference>
<proteinExistence type="predicted"/>
<evidence type="ECO:0008006" key="3">
    <source>
        <dbReference type="Google" id="ProtNLM"/>
    </source>
</evidence>
<organism evidence="1 2">
    <name type="scientific">Pontibacter amylolyticus</name>
    <dbReference type="NCBI Taxonomy" id="1424080"/>
    <lineage>
        <taxon>Bacteria</taxon>
        <taxon>Pseudomonadati</taxon>
        <taxon>Bacteroidota</taxon>
        <taxon>Cytophagia</taxon>
        <taxon>Cytophagales</taxon>
        <taxon>Hymenobacteraceae</taxon>
        <taxon>Pontibacter</taxon>
    </lineage>
</organism>
<gene>
    <name evidence="1" type="ORF">GCM10011323_32590</name>
</gene>